<comment type="caution">
    <text evidence="1">The sequence shown here is derived from an EMBL/GenBank/DDBJ whole genome shotgun (WGS) entry which is preliminary data.</text>
</comment>
<dbReference type="Pfam" id="PF13289">
    <property type="entry name" value="SIR2_2"/>
    <property type="match status" value="1"/>
</dbReference>
<evidence type="ECO:0000313" key="1">
    <source>
        <dbReference type="EMBL" id="MBB3772005.1"/>
    </source>
</evidence>
<dbReference type="InterPro" id="IPR029035">
    <property type="entry name" value="DHS-like_NAD/FAD-binding_dom"/>
</dbReference>
<dbReference type="Gene3D" id="3.40.50.1220">
    <property type="entry name" value="TPP-binding domain"/>
    <property type="match status" value="1"/>
</dbReference>
<dbReference type="SUPFAM" id="SSF52467">
    <property type="entry name" value="DHS-like NAD/FAD-binding domain"/>
    <property type="match status" value="1"/>
</dbReference>
<reference evidence="1 2" key="1">
    <citation type="submission" date="2020-08" db="EMBL/GenBank/DDBJ databases">
        <title>Genomic Encyclopedia of Type Strains, Phase IV (KMG-IV): sequencing the most valuable type-strain genomes for metagenomic binning, comparative biology and taxonomic classification.</title>
        <authorList>
            <person name="Goeker M."/>
        </authorList>
    </citation>
    <scope>NUCLEOTIDE SEQUENCE [LARGE SCALE GENOMIC DNA]</scope>
    <source>
        <strain evidence="1 2">DSM 5895</strain>
    </source>
</reference>
<dbReference type="Proteomes" id="UP000533469">
    <property type="component" value="Unassembled WGS sequence"/>
</dbReference>
<evidence type="ECO:0000313" key="2">
    <source>
        <dbReference type="Proteomes" id="UP000533469"/>
    </source>
</evidence>
<dbReference type="EMBL" id="JACICD010000004">
    <property type="protein sequence ID" value="MBB3772005.1"/>
    <property type="molecule type" value="Genomic_DNA"/>
</dbReference>
<name>A0A839ZB98_9HYPH</name>
<protein>
    <recommendedName>
        <fullName evidence="3">SIR2-like domain-containing protein</fullName>
    </recommendedName>
</protein>
<organism evidence="1 2">
    <name type="scientific">Ancylobacter tetraedralis</name>
    <dbReference type="NCBI Taxonomy" id="217068"/>
    <lineage>
        <taxon>Bacteria</taxon>
        <taxon>Pseudomonadati</taxon>
        <taxon>Pseudomonadota</taxon>
        <taxon>Alphaproteobacteria</taxon>
        <taxon>Hyphomicrobiales</taxon>
        <taxon>Xanthobacteraceae</taxon>
        <taxon>Ancylobacter</taxon>
    </lineage>
</organism>
<evidence type="ECO:0008006" key="3">
    <source>
        <dbReference type="Google" id="ProtNLM"/>
    </source>
</evidence>
<gene>
    <name evidence="1" type="ORF">FHS55_002614</name>
</gene>
<dbReference type="RefSeq" id="WP_183190150.1">
    <property type="nucleotide sequence ID" value="NZ_JACICD010000004.1"/>
</dbReference>
<sequence length="1283" mass="143989">MAIDKAMQAKAIRVRQSSMRFLANGPSIPDDLLIARDAGDVIFFCGAGVSRHRAGLPDFLKLGGDVIDLLGAGRKSLARKLFHRIKEIDPINGVGGLIATDRIFSLLEREFEQRDVRNAVARAIKPVGAPDLSAHRTLIDLCRGRDGTVRLVTTNFDLLFEAAAPDLACFGPPVLPDPRSTGFGGIVHLHGRVDSDYSGPGDDEFIVSSADFGRAYLSDGWATRFMQSLLARFQIVFIGYGADDPPVQYLLEALNLHAGNRSRLFAFQPGSDADDAALWEHRGVRAIPFDNSRGYDPLWDSLAIWAERARDVDGWYAKLLETASAGPTALDPHVRGQIAHVLSTREGARRVSIAGAPLPASWLLALDPRQRFDKPGPIDPYGESSERIDPYESLSLDFDIPPMPVDEDDATRDRKVPEGSWSAFAPTRFDQEDRQEASFGDFCGDRANLTGPLSARLGHLGVWFNRVAHQPVALWWAAARGPLHPRIVEMIEGWLLQHPDLWADDIRRGWSLLIASWSDRGASPDQGYFELNQRIAREGWSEARVRDYAALFRPQLTVDRMFGAPHPLSWTDGDRPNPLISYRIDYPHPYELLPIPDEQLAYAVTRFRENLDLARSLEAEISGNDHVYMETTRPDDGAPSIDYDSYGLTGPIALFLQLMDRLVEVAPERARGEIAQWPASDNYIFGRLRIWAASKPIIPPGQAADILLGFPDDIFWDSVHQRDILYAIRDRWPDFSPEDRTRFEQRILTTTYPWSDSIRGGRARAEAHYRLDRLHWLSHHGLSFSFDVEAEMAVLRLIAEEWSERSGEEAAESQAPVVRSVDTDADPSVLDQVPIGEILDRSRRAGRSDFFEYVERRPFIGLAEEKPARALAALTDAARRGDIPPSFWSAFLNAERRKTDPARLARAIGGRLVSLPPPALSTIAYPAAEWLYGLGERLFSELVTVLDRLWDPLMAALPLRDDNRKHRVDSSWANDALNAPVGKLASLLMKDPSIKDREPGEGFREDWTRRHEQLLALPGDMRRHALVMLGFQINWLFAIAPYWTTTNLLTVVDEQGDDGDALWDGILWAARAPSRALYQHLKPGLLARAMSPTRRRAEGNVIGGFLLIGWGGDPESDSPEQFITSIELREILVESDDDLRGQILWHLEHWLADAKARWRARLMPFLTDVWPNHRSVRTPEMSTRLINLALASGDLFPQVVHVVLPRLVPVRGGMLRGSKLRSEAENHPALIYPSAMLNLLWAILAEDTTLWPYKIEEIIDVLAEAPETRADPRLSELRRRRAG</sequence>
<keyword evidence="2" id="KW-1185">Reference proteome</keyword>
<proteinExistence type="predicted"/>
<accession>A0A839ZB98</accession>